<evidence type="ECO:0000313" key="5">
    <source>
        <dbReference type="EMBL" id="RSZ62058.1"/>
    </source>
</evidence>
<comment type="caution">
    <text evidence="5">The sequence shown here is derived from an EMBL/GenBank/DDBJ whole genome shotgun (WGS) entry which is preliminary data.</text>
</comment>
<sequence>MILINGQRIDLVLIVAISLVLIFVFYMLMMLVSSRFRKPAWVPRRADEPGGEAYDVVFVLPCLNEEAVIGASVERLLSIDYPRTAILVVDDGSDDGTADVVRSFDDSRVHLLQRTLPNARKGKGRALNAAISHIGAGGVIGAPDPENTIIVVVDADGRMDERSLEYVLPAFDEAELGGVQIGVRINNRRSSLLARFQDFEFVIYTEVFQRGRVKLGSTGLGGNGQFVRLSALNSLGQDPWSDSLTEDLDLGVRLILEGYRLDFCPEVAVHQQGLVSLRRWVRQRTRWFQGHLQAWTLLPDVFTRLRGSGRVDLCYHLTSPSLLLISSLFTLSFFLWFVDLTISISRGTAYFSWTWVSTYLFAFGPATILGLIYRQSERSLGWIRSMLLGQAFVFYAFLWMIAGWTALFRLLRGKTSWAKTERLAENPEEIAGDQTGEAVAAGS</sequence>
<dbReference type="InterPro" id="IPR029044">
    <property type="entry name" value="Nucleotide-diphossugar_trans"/>
</dbReference>
<dbReference type="Pfam" id="PF13641">
    <property type="entry name" value="Glyco_tranf_2_3"/>
    <property type="match status" value="1"/>
</dbReference>
<evidence type="ECO:0000256" key="2">
    <source>
        <dbReference type="ARBA" id="ARBA00022676"/>
    </source>
</evidence>
<keyword evidence="4" id="KW-1133">Transmembrane helix</keyword>
<comment type="similarity">
    <text evidence="1">Belongs to the glycosyltransferase 2 family.</text>
</comment>
<feature type="transmembrane region" description="Helical" evidence="4">
    <location>
        <begin position="313"/>
        <end position="338"/>
    </location>
</feature>
<dbReference type="OrthoDB" id="7431422at2"/>
<dbReference type="Proteomes" id="UP000274907">
    <property type="component" value="Unassembled WGS sequence"/>
</dbReference>
<dbReference type="AlphaFoldDB" id="A0A430HWZ5"/>
<reference evidence="5 6" key="1">
    <citation type="submission" date="2018-12" db="EMBL/GenBank/DDBJ databases">
        <title>YIM 101343 draft genome.</title>
        <authorList>
            <person name="Chen X."/>
        </authorList>
    </citation>
    <scope>NUCLEOTIDE SEQUENCE [LARGE SCALE GENOMIC DNA]</scope>
    <source>
        <strain evidence="5 6">YIM 101343</strain>
    </source>
</reference>
<dbReference type="SUPFAM" id="SSF53448">
    <property type="entry name" value="Nucleotide-diphospho-sugar transferases"/>
    <property type="match status" value="1"/>
</dbReference>
<dbReference type="RefSeq" id="WP_126121211.1">
    <property type="nucleotide sequence ID" value="NZ_RXHJ01000013.1"/>
</dbReference>
<dbReference type="GO" id="GO:0016757">
    <property type="term" value="F:glycosyltransferase activity"/>
    <property type="evidence" value="ECO:0007669"/>
    <property type="project" value="UniProtKB-KW"/>
</dbReference>
<evidence type="ECO:0000256" key="4">
    <source>
        <dbReference type="SAM" id="Phobius"/>
    </source>
</evidence>
<dbReference type="EMBL" id="RXHJ01000013">
    <property type="protein sequence ID" value="RSZ62058.1"/>
    <property type="molecule type" value="Genomic_DNA"/>
</dbReference>
<feature type="transmembrane region" description="Helical" evidence="4">
    <location>
        <begin position="12"/>
        <end position="32"/>
    </location>
</feature>
<dbReference type="PANTHER" id="PTHR43630">
    <property type="entry name" value="POLY-BETA-1,6-N-ACETYL-D-GLUCOSAMINE SYNTHASE"/>
    <property type="match status" value="1"/>
</dbReference>
<dbReference type="PANTHER" id="PTHR43630:SF1">
    <property type="entry name" value="POLY-BETA-1,6-N-ACETYL-D-GLUCOSAMINE SYNTHASE"/>
    <property type="match status" value="1"/>
</dbReference>
<feature type="transmembrane region" description="Helical" evidence="4">
    <location>
        <begin position="385"/>
        <end position="407"/>
    </location>
</feature>
<protein>
    <submittedName>
        <fullName evidence="5">Glycosyltransferase</fullName>
    </submittedName>
</protein>
<organism evidence="5 6">
    <name type="scientific">Corynebacterium hylobatis</name>
    <dbReference type="NCBI Taxonomy" id="1859290"/>
    <lineage>
        <taxon>Bacteria</taxon>
        <taxon>Bacillati</taxon>
        <taxon>Actinomycetota</taxon>
        <taxon>Actinomycetes</taxon>
        <taxon>Mycobacteriales</taxon>
        <taxon>Corynebacteriaceae</taxon>
        <taxon>Corynebacterium</taxon>
    </lineage>
</organism>
<keyword evidence="4" id="KW-0812">Transmembrane</keyword>
<keyword evidence="4" id="KW-0472">Membrane</keyword>
<proteinExistence type="inferred from homology"/>
<evidence type="ECO:0000256" key="1">
    <source>
        <dbReference type="ARBA" id="ARBA00006739"/>
    </source>
</evidence>
<evidence type="ECO:0000256" key="3">
    <source>
        <dbReference type="ARBA" id="ARBA00022679"/>
    </source>
</evidence>
<gene>
    <name evidence="5" type="ORF">EAH68_10080</name>
</gene>
<evidence type="ECO:0000313" key="6">
    <source>
        <dbReference type="Proteomes" id="UP000274907"/>
    </source>
</evidence>
<name>A0A430HWZ5_9CORY</name>
<accession>A0A430HWZ5</accession>
<feature type="transmembrane region" description="Helical" evidence="4">
    <location>
        <begin position="350"/>
        <end position="373"/>
    </location>
</feature>
<keyword evidence="3 5" id="KW-0808">Transferase</keyword>
<keyword evidence="2" id="KW-0328">Glycosyltransferase</keyword>
<keyword evidence="6" id="KW-1185">Reference proteome</keyword>
<dbReference type="Gene3D" id="3.90.550.10">
    <property type="entry name" value="Spore Coat Polysaccharide Biosynthesis Protein SpsA, Chain A"/>
    <property type="match status" value="1"/>
</dbReference>